<evidence type="ECO:0000313" key="1">
    <source>
        <dbReference type="EMBL" id="GCE09567.1"/>
    </source>
</evidence>
<dbReference type="EMBL" id="BIFQ01000002">
    <property type="protein sequence ID" value="GCE09567.1"/>
    <property type="molecule type" value="Genomic_DNA"/>
</dbReference>
<evidence type="ECO:0000313" key="2">
    <source>
        <dbReference type="Proteomes" id="UP000287224"/>
    </source>
</evidence>
<dbReference type="Proteomes" id="UP000287224">
    <property type="component" value="Unassembled WGS sequence"/>
</dbReference>
<organism evidence="1 2">
    <name type="scientific">Dictyobacter aurantiacus</name>
    <dbReference type="NCBI Taxonomy" id="1936993"/>
    <lineage>
        <taxon>Bacteria</taxon>
        <taxon>Bacillati</taxon>
        <taxon>Chloroflexota</taxon>
        <taxon>Ktedonobacteria</taxon>
        <taxon>Ktedonobacterales</taxon>
        <taxon>Dictyobacteraceae</taxon>
        <taxon>Dictyobacter</taxon>
    </lineage>
</organism>
<accession>A0A401ZRQ9</accession>
<gene>
    <name evidence="1" type="ORF">KDAU_68960</name>
</gene>
<sequence length="75" mass="8245">MHQSERGFLEAFGASVCGALVDIVRPFVLLEKRLKNVVGSTHAFAHRQYERSCNSIACTAVLISSSENIAYSDWG</sequence>
<reference evidence="2" key="1">
    <citation type="submission" date="2018-12" db="EMBL/GenBank/DDBJ databases">
        <title>Tengunoibacter tsumagoiensis gen. nov., sp. nov., Dictyobacter kobayashii sp. nov., D. alpinus sp. nov., and D. joshuensis sp. nov. and description of Dictyobacteraceae fam. nov. within the order Ktedonobacterales isolated from Tengu-no-mugimeshi.</title>
        <authorList>
            <person name="Wang C.M."/>
            <person name="Zheng Y."/>
            <person name="Sakai Y."/>
            <person name="Toyoda A."/>
            <person name="Minakuchi Y."/>
            <person name="Abe K."/>
            <person name="Yokota A."/>
            <person name="Yabe S."/>
        </authorList>
    </citation>
    <scope>NUCLEOTIDE SEQUENCE [LARGE SCALE GENOMIC DNA]</scope>
    <source>
        <strain evidence="2">S-27</strain>
    </source>
</reference>
<keyword evidence="2" id="KW-1185">Reference proteome</keyword>
<comment type="caution">
    <text evidence="1">The sequence shown here is derived from an EMBL/GenBank/DDBJ whole genome shotgun (WGS) entry which is preliminary data.</text>
</comment>
<proteinExistence type="predicted"/>
<name>A0A401ZRQ9_9CHLR</name>
<dbReference type="AlphaFoldDB" id="A0A401ZRQ9"/>
<protein>
    <submittedName>
        <fullName evidence="1">Uncharacterized protein</fullName>
    </submittedName>
</protein>